<comment type="similarity">
    <text evidence="10">Belongs to the G-protein coupled receptor 1 family.</text>
</comment>
<evidence type="ECO:0000256" key="9">
    <source>
        <dbReference type="ARBA" id="ARBA00023224"/>
    </source>
</evidence>
<feature type="transmembrane region" description="Helical" evidence="11">
    <location>
        <begin position="272"/>
        <end position="292"/>
    </location>
</feature>
<dbReference type="PRINTS" id="PR00245">
    <property type="entry name" value="OLFACTORYR"/>
</dbReference>
<keyword evidence="4 11" id="KW-1133">Transmembrane helix</keyword>
<accession>A0A7K8NZ15</accession>
<feature type="transmembrane region" description="Helical" evidence="11">
    <location>
        <begin position="60"/>
        <end position="79"/>
    </location>
</feature>
<keyword evidence="11" id="KW-0716">Sensory transduction</keyword>
<dbReference type="InterPro" id="IPR000276">
    <property type="entry name" value="GPCR_Rhodpsn"/>
</dbReference>
<evidence type="ECO:0000256" key="3">
    <source>
        <dbReference type="ARBA" id="ARBA00022692"/>
    </source>
</evidence>
<feature type="transmembrane region" description="Helical" evidence="11">
    <location>
        <begin position="25"/>
        <end position="48"/>
    </location>
</feature>
<dbReference type="PROSITE" id="PS50262">
    <property type="entry name" value="G_PROTEIN_RECEP_F1_2"/>
    <property type="match status" value="1"/>
</dbReference>
<evidence type="ECO:0000256" key="11">
    <source>
        <dbReference type="RuleBase" id="RU363047"/>
    </source>
</evidence>
<comment type="function">
    <text evidence="1">Odorant receptor.</text>
</comment>
<evidence type="ECO:0000256" key="10">
    <source>
        <dbReference type="RuleBase" id="RU000688"/>
    </source>
</evidence>
<feature type="transmembrane region" description="Helical" evidence="11">
    <location>
        <begin position="237"/>
        <end position="260"/>
    </location>
</feature>
<dbReference type="PRINTS" id="PR00237">
    <property type="entry name" value="GPCRRHODOPSN"/>
</dbReference>
<dbReference type="SUPFAM" id="SSF81321">
    <property type="entry name" value="Family A G protein-coupled receptor-like"/>
    <property type="match status" value="1"/>
</dbReference>
<evidence type="ECO:0000256" key="6">
    <source>
        <dbReference type="ARBA" id="ARBA00023136"/>
    </source>
</evidence>
<keyword evidence="8" id="KW-0325">Glycoprotein</keyword>
<evidence type="ECO:0000256" key="8">
    <source>
        <dbReference type="ARBA" id="ARBA00023180"/>
    </source>
</evidence>
<protein>
    <recommendedName>
        <fullName evidence="11">Olfactory receptor</fullName>
    </recommendedName>
</protein>
<gene>
    <name evidence="13" type="ORF">CASCAS_R14492</name>
</gene>
<evidence type="ECO:0000256" key="7">
    <source>
        <dbReference type="ARBA" id="ARBA00023170"/>
    </source>
</evidence>
<evidence type="ECO:0000256" key="4">
    <source>
        <dbReference type="ARBA" id="ARBA00022989"/>
    </source>
</evidence>
<keyword evidence="7 10" id="KW-0675">Receptor</keyword>
<keyword evidence="6 11" id="KW-0472">Membrane</keyword>
<keyword evidence="5 10" id="KW-0297">G-protein coupled receptor</keyword>
<dbReference type="FunFam" id="1.20.1070.10:FF:000003">
    <property type="entry name" value="Olfactory receptor"/>
    <property type="match status" value="1"/>
</dbReference>
<reference evidence="13 14" key="1">
    <citation type="submission" date="2019-09" db="EMBL/GenBank/DDBJ databases">
        <title>Bird 10,000 Genomes (B10K) Project - Family phase.</title>
        <authorList>
            <person name="Zhang G."/>
        </authorList>
    </citation>
    <scope>NUCLEOTIDE SEQUENCE [LARGE SCALE GENOMIC DNA]</scope>
    <source>
        <strain evidence="13">B10K-LSUMZ-50683</strain>
        <tissue evidence="13">Muscle</tissue>
    </source>
</reference>
<keyword evidence="11" id="KW-1003">Cell membrane</keyword>
<dbReference type="PROSITE" id="PS00237">
    <property type="entry name" value="G_PROTEIN_RECEP_F1_1"/>
    <property type="match status" value="1"/>
</dbReference>
<feature type="transmembrane region" description="Helical" evidence="11">
    <location>
        <begin position="91"/>
        <end position="118"/>
    </location>
</feature>
<evidence type="ECO:0000256" key="5">
    <source>
        <dbReference type="ARBA" id="ARBA00023040"/>
    </source>
</evidence>
<keyword evidence="3 10" id="KW-0812">Transmembrane</keyword>
<feature type="non-terminal residue" evidence="13">
    <location>
        <position position="312"/>
    </location>
</feature>
<dbReference type="PANTHER" id="PTHR48018">
    <property type="entry name" value="OLFACTORY RECEPTOR"/>
    <property type="match status" value="1"/>
</dbReference>
<keyword evidence="14" id="KW-1185">Reference proteome</keyword>
<feature type="domain" description="G-protein coupled receptors family 1 profile" evidence="12">
    <location>
        <begin position="41"/>
        <end position="290"/>
    </location>
</feature>
<evidence type="ECO:0000259" key="12">
    <source>
        <dbReference type="PROSITE" id="PS50262"/>
    </source>
</evidence>
<dbReference type="GO" id="GO:0005886">
    <property type="term" value="C:plasma membrane"/>
    <property type="evidence" value="ECO:0007669"/>
    <property type="project" value="UniProtKB-SubCell"/>
</dbReference>
<evidence type="ECO:0000256" key="2">
    <source>
        <dbReference type="ARBA" id="ARBA00004141"/>
    </source>
</evidence>
<name>A0A7K8NZ15_CASCA</name>
<evidence type="ECO:0000313" key="14">
    <source>
        <dbReference type="Proteomes" id="UP000524187"/>
    </source>
</evidence>
<dbReference type="EMBL" id="VWPT01001820">
    <property type="protein sequence ID" value="NXE58275.1"/>
    <property type="molecule type" value="Genomic_DNA"/>
</dbReference>
<dbReference type="Proteomes" id="UP000524187">
    <property type="component" value="Unassembled WGS sequence"/>
</dbReference>
<dbReference type="GO" id="GO:0004930">
    <property type="term" value="F:G protein-coupled receptor activity"/>
    <property type="evidence" value="ECO:0007669"/>
    <property type="project" value="UniProtKB-KW"/>
</dbReference>
<sequence length="312" mass="34720">MNNNATVVVTEFILLGLTDNPTVRIILFVFFLMVYSITLVCNMGMVILINIDPHLHTPMYFFLSNLSFLDICYSSVFAPNTLINFIREGKVISLAGCAAQMFLFIGLGTTECFLLAAMAYDRYVAICNPLLYPLIMCPKVCVPLVAGSYTLGLLHSLVHTYFTFTLSFCRSNEINHFFCVITPLLALSCSSTHLSELLIFNLAGMVEVSTLLSVLVSYAYILATILRIRSAGGRSKAFSTCASHLTVVTIFHGTILLLNFRPSSSYSLDQDKVISVFYTMVTPMLNPLIYGLRNKEVKAALRGLLKRKNTYQ</sequence>
<dbReference type="InterPro" id="IPR017452">
    <property type="entry name" value="GPCR_Rhodpsn_7TM"/>
</dbReference>
<dbReference type="GO" id="GO:0004984">
    <property type="term" value="F:olfactory receptor activity"/>
    <property type="evidence" value="ECO:0007669"/>
    <property type="project" value="InterPro"/>
</dbReference>
<feature type="transmembrane region" description="Helical" evidence="11">
    <location>
        <begin position="198"/>
        <end position="225"/>
    </location>
</feature>
<comment type="caution">
    <text evidence="13">The sequence shown here is derived from an EMBL/GenBank/DDBJ whole genome shotgun (WGS) entry which is preliminary data.</text>
</comment>
<dbReference type="Gene3D" id="1.20.1070.10">
    <property type="entry name" value="Rhodopsin 7-helix transmembrane proteins"/>
    <property type="match status" value="1"/>
</dbReference>
<organism evidence="13 14">
    <name type="scientific">Casuarius casuarius</name>
    <name type="common">Southern cassowary</name>
    <name type="synonym">Struthio casuarius</name>
    <dbReference type="NCBI Taxonomy" id="8787"/>
    <lineage>
        <taxon>Eukaryota</taxon>
        <taxon>Metazoa</taxon>
        <taxon>Chordata</taxon>
        <taxon>Craniata</taxon>
        <taxon>Vertebrata</taxon>
        <taxon>Euteleostomi</taxon>
        <taxon>Archelosauria</taxon>
        <taxon>Archosauria</taxon>
        <taxon>Dinosauria</taxon>
        <taxon>Saurischia</taxon>
        <taxon>Theropoda</taxon>
        <taxon>Coelurosauria</taxon>
        <taxon>Aves</taxon>
        <taxon>Palaeognathae</taxon>
        <taxon>Casuariiformes</taxon>
        <taxon>Casuariidae</taxon>
        <taxon>Casuarius</taxon>
    </lineage>
</organism>
<keyword evidence="9 10" id="KW-0807">Transducer</keyword>
<evidence type="ECO:0000313" key="13">
    <source>
        <dbReference type="EMBL" id="NXE58275.1"/>
    </source>
</evidence>
<proteinExistence type="inferred from homology"/>
<keyword evidence="11" id="KW-0552">Olfaction</keyword>
<feature type="transmembrane region" description="Helical" evidence="11">
    <location>
        <begin position="130"/>
        <end position="151"/>
    </location>
</feature>
<dbReference type="AlphaFoldDB" id="A0A7K8NZ15"/>
<dbReference type="Pfam" id="PF13853">
    <property type="entry name" value="7tm_4"/>
    <property type="match status" value="1"/>
</dbReference>
<dbReference type="CDD" id="cd15230">
    <property type="entry name" value="7tmA_OR5-like"/>
    <property type="match status" value="1"/>
</dbReference>
<dbReference type="InterPro" id="IPR000725">
    <property type="entry name" value="Olfact_rcpt"/>
</dbReference>
<comment type="subcellular location">
    <subcellularLocation>
        <location evidence="11">Cell membrane</location>
        <topology evidence="11">Multi-pass membrane protein</topology>
    </subcellularLocation>
    <subcellularLocation>
        <location evidence="2">Membrane</location>
        <topology evidence="2">Multi-pass membrane protein</topology>
    </subcellularLocation>
</comment>
<feature type="non-terminal residue" evidence="13">
    <location>
        <position position="1"/>
    </location>
</feature>
<evidence type="ECO:0000256" key="1">
    <source>
        <dbReference type="ARBA" id="ARBA00002936"/>
    </source>
</evidence>